<sequence>MKRGIGVITTVIFSVCLFGQAVNCSAATSAQPFTDISSSFAKEAIIDLYTKNIMNGTSTSTFSSTKPITRAEFTKSLDTLLGLDSVTSAVSPFTDVPESAWYYGWIQTALQLGIANGTSASTFSPTKSVTRQEAAQLLVRALRQTTVSSADAEGFKDAGIIAGWAKPAVASAKKLGLLMGDNAGNFRPNDSITRAEAAVMLDRVLLNAKWSAELKPVMNDSIRLGWQYGQTTAEFEQTVLQSNVNTLSPRWYFIGPSGTITDNTDKSLVTWANRNNKKIWAMVGNRSDQKLTHMMLSDSTARATVVNSLVSAVASNGLAGLNIDFENVAPEDRTSFTTFITELKTKLSAINAVLAVNVSPDLGTDWTDAFDYAALGKQADYIVMMGYDEYWSESETAGPNASLTYVSNAVEKLRQSVADNKIVLAMPTYLIDWTLNSDGNVASASYMTMKEQNEKISSFSLRPVWDENLGQYTVQFTSIGAKHRLWVEDGRSLTAKYRLIADTKLAGWAVWYMGAESVDIWTSLRNAEKYYGYKF</sequence>
<dbReference type="RefSeq" id="WP_191203930.1">
    <property type="nucleotide sequence ID" value="NZ_JACXZA010000003.1"/>
</dbReference>
<evidence type="ECO:0000256" key="1">
    <source>
        <dbReference type="SAM" id="SignalP"/>
    </source>
</evidence>
<dbReference type="Gene3D" id="3.10.50.10">
    <property type="match status" value="1"/>
</dbReference>
<dbReference type="EMBL" id="JACXZA010000003">
    <property type="protein sequence ID" value="MBD3919623.1"/>
    <property type="molecule type" value="Genomic_DNA"/>
</dbReference>
<dbReference type="PROSITE" id="PS51910">
    <property type="entry name" value="GH18_2"/>
    <property type="match status" value="1"/>
</dbReference>
<dbReference type="InterPro" id="IPR001119">
    <property type="entry name" value="SLH_dom"/>
</dbReference>
<dbReference type="PROSITE" id="PS51272">
    <property type="entry name" value="SLH"/>
    <property type="match status" value="3"/>
</dbReference>
<feature type="domain" description="SLH" evidence="2">
    <location>
        <begin position="155"/>
        <end position="215"/>
    </location>
</feature>
<feature type="domain" description="SLH" evidence="2">
    <location>
        <begin position="89"/>
        <end position="152"/>
    </location>
</feature>
<dbReference type="PANTHER" id="PTHR46066:SF2">
    <property type="entry name" value="CHITINASE DOMAIN-CONTAINING PROTEIN 1"/>
    <property type="match status" value="1"/>
</dbReference>
<dbReference type="InterPro" id="IPR011583">
    <property type="entry name" value="Chitinase_II/V-like_cat"/>
</dbReference>
<dbReference type="Pfam" id="PF00395">
    <property type="entry name" value="SLH"/>
    <property type="match status" value="3"/>
</dbReference>
<dbReference type="Proteomes" id="UP000609346">
    <property type="component" value="Unassembled WGS sequence"/>
</dbReference>
<keyword evidence="5" id="KW-1185">Reference proteome</keyword>
<evidence type="ECO:0000259" key="3">
    <source>
        <dbReference type="PROSITE" id="PS51910"/>
    </source>
</evidence>
<dbReference type="SMART" id="SM00636">
    <property type="entry name" value="Glyco_18"/>
    <property type="match status" value="1"/>
</dbReference>
<dbReference type="InterPro" id="IPR017853">
    <property type="entry name" value="GH"/>
</dbReference>
<feature type="domain" description="GH18" evidence="3">
    <location>
        <begin position="222"/>
        <end position="531"/>
    </location>
</feature>
<protein>
    <submittedName>
        <fullName evidence="4">S-layer homology domain-containing protein</fullName>
    </submittedName>
</protein>
<dbReference type="SUPFAM" id="SSF51445">
    <property type="entry name" value="(Trans)glycosidases"/>
    <property type="match status" value="1"/>
</dbReference>
<dbReference type="PANTHER" id="PTHR46066">
    <property type="entry name" value="CHITINASE DOMAIN-CONTAINING PROTEIN 1 FAMILY MEMBER"/>
    <property type="match status" value="1"/>
</dbReference>
<evidence type="ECO:0000259" key="2">
    <source>
        <dbReference type="PROSITE" id="PS51272"/>
    </source>
</evidence>
<comment type="caution">
    <text evidence="4">The sequence shown here is derived from an EMBL/GenBank/DDBJ whole genome shotgun (WGS) entry which is preliminary data.</text>
</comment>
<dbReference type="Pfam" id="PF00704">
    <property type="entry name" value="Glyco_hydro_18"/>
    <property type="match status" value="1"/>
</dbReference>
<reference evidence="4 5" key="1">
    <citation type="submission" date="2020-09" db="EMBL/GenBank/DDBJ databases">
        <title>Paenibacillus sp. strain PR3 16S rRNA gene Genome sequencing and assembly.</title>
        <authorList>
            <person name="Kim J."/>
        </authorList>
    </citation>
    <scope>NUCLEOTIDE SEQUENCE [LARGE SCALE GENOMIC DNA]</scope>
    <source>
        <strain evidence="4 5">PR3</strain>
    </source>
</reference>
<feature type="signal peptide" evidence="1">
    <location>
        <begin position="1"/>
        <end position="26"/>
    </location>
</feature>
<proteinExistence type="predicted"/>
<evidence type="ECO:0000313" key="4">
    <source>
        <dbReference type="EMBL" id="MBD3919623.1"/>
    </source>
</evidence>
<feature type="domain" description="SLH" evidence="2">
    <location>
        <begin position="28"/>
        <end position="88"/>
    </location>
</feature>
<keyword evidence="1" id="KW-0732">Signal</keyword>
<dbReference type="InterPro" id="IPR001223">
    <property type="entry name" value="Glyco_hydro18_cat"/>
</dbReference>
<accession>A0ABR8MUP7</accession>
<feature type="chain" id="PRO_5045911569" evidence="1">
    <location>
        <begin position="27"/>
        <end position="535"/>
    </location>
</feature>
<name>A0ABR8MUP7_9BACL</name>
<organism evidence="4 5">
    <name type="scientific">Paenibacillus terricola</name>
    <dbReference type="NCBI Taxonomy" id="2763503"/>
    <lineage>
        <taxon>Bacteria</taxon>
        <taxon>Bacillati</taxon>
        <taxon>Bacillota</taxon>
        <taxon>Bacilli</taxon>
        <taxon>Bacillales</taxon>
        <taxon>Paenibacillaceae</taxon>
        <taxon>Paenibacillus</taxon>
    </lineage>
</organism>
<gene>
    <name evidence="4" type="ORF">H8B09_12735</name>
</gene>
<dbReference type="InterPro" id="IPR029070">
    <property type="entry name" value="Chitinase_insertion_sf"/>
</dbReference>
<dbReference type="Gene3D" id="3.20.20.80">
    <property type="entry name" value="Glycosidases"/>
    <property type="match status" value="1"/>
</dbReference>
<evidence type="ECO:0000313" key="5">
    <source>
        <dbReference type="Proteomes" id="UP000609346"/>
    </source>
</evidence>